<comment type="caution">
    <text evidence="2">The sequence shown here is derived from an EMBL/GenBank/DDBJ whole genome shotgun (WGS) entry which is preliminary data.</text>
</comment>
<accession>A0A8H5HP45</accession>
<organism evidence="2 3">
    <name type="scientific">Tricholomella constricta</name>
    <dbReference type="NCBI Taxonomy" id="117010"/>
    <lineage>
        <taxon>Eukaryota</taxon>
        <taxon>Fungi</taxon>
        <taxon>Dikarya</taxon>
        <taxon>Basidiomycota</taxon>
        <taxon>Agaricomycotina</taxon>
        <taxon>Agaricomycetes</taxon>
        <taxon>Agaricomycetidae</taxon>
        <taxon>Agaricales</taxon>
        <taxon>Tricholomatineae</taxon>
        <taxon>Lyophyllaceae</taxon>
        <taxon>Tricholomella</taxon>
    </lineage>
</organism>
<dbReference type="Proteomes" id="UP000565441">
    <property type="component" value="Unassembled WGS sequence"/>
</dbReference>
<protein>
    <submittedName>
        <fullName evidence="2">Uncharacterized protein</fullName>
    </submittedName>
</protein>
<keyword evidence="3" id="KW-1185">Reference proteome</keyword>
<proteinExistence type="predicted"/>
<name>A0A8H5HP45_9AGAR</name>
<evidence type="ECO:0000313" key="3">
    <source>
        <dbReference type="Proteomes" id="UP000565441"/>
    </source>
</evidence>
<feature type="chain" id="PRO_5034363554" evidence="1">
    <location>
        <begin position="24"/>
        <end position="174"/>
    </location>
</feature>
<gene>
    <name evidence="2" type="ORF">D9615_002049</name>
</gene>
<keyword evidence="1" id="KW-0732">Signal</keyword>
<feature type="signal peptide" evidence="1">
    <location>
        <begin position="1"/>
        <end position="23"/>
    </location>
</feature>
<dbReference type="EMBL" id="JAACJP010000002">
    <property type="protein sequence ID" value="KAF5386984.1"/>
    <property type="molecule type" value="Genomic_DNA"/>
</dbReference>
<sequence>MITSTLFTLLAALIISFATFTSALPTIAGASANSVALKAPTPGPRSLLGRSYLRHNLALANVLSRVILPTVDEFSGRADRFEVLQRRRAARRSIARGLKVHAQDHGDAGNNLLSNHTIVASSVQHPVPPTEPRMSSQFQAPLAVTTPPGPHPTRVGNMKHHAQKNVAAIKARSL</sequence>
<evidence type="ECO:0000313" key="2">
    <source>
        <dbReference type="EMBL" id="KAF5386984.1"/>
    </source>
</evidence>
<dbReference type="OrthoDB" id="3060988at2759"/>
<reference evidence="2 3" key="1">
    <citation type="journal article" date="2020" name="ISME J.">
        <title>Uncovering the hidden diversity of litter-decomposition mechanisms in mushroom-forming fungi.</title>
        <authorList>
            <person name="Floudas D."/>
            <person name="Bentzer J."/>
            <person name="Ahren D."/>
            <person name="Johansson T."/>
            <person name="Persson P."/>
            <person name="Tunlid A."/>
        </authorList>
    </citation>
    <scope>NUCLEOTIDE SEQUENCE [LARGE SCALE GENOMIC DNA]</scope>
    <source>
        <strain evidence="2 3">CBS 661.87</strain>
    </source>
</reference>
<dbReference type="AlphaFoldDB" id="A0A8H5HP45"/>
<evidence type="ECO:0000256" key="1">
    <source>
        <dbReference type="SAM" id="SignalP"/>
    </source>
</evidence>